<name>A0A5M9NWS8_9VIBR</name>
<dbReference type="EMBL" id="VXJS01000007">
    <property type="protein sequence ID" value="KAA8675567.1"/>
    <property type="molecule type" value="Genomic_DNA"/>
</dbReference>
<dbReference type="AlphaFoldDB" id="A0A5M9NWS8"/>
<evidence type="ECO:0000313" key="1">
    <source>
        <dbReference type="EMBL" id="KAA8675567.1"/>
    </source>
</evidence>
<dbReference type="Proteomes" id="UP000322521">
    <property type="component" value="Unassembled WGS sequence"/>
</dbReference>
<dbReference type="RefSeq" id="WP_143691588.1">
    <property type="nucleotide sequence ID" value="NZ_AP025494.1"/>
</dbReference>
<accession>A0A5M9NWS8</accession>
<proteinExistence type="predicted"/>
<protein>
    <submittedName>
        <fullName evidence="1">Uncharacterized protein</fullName>
    </submittedName>
</protein>
<organism evidence="1 2">
    <name type="scientific">Vibrio gigantis</name>
    <dbReference type="NCBI Taxonomy" id="296199"/>
    <lineage>
        <taxon>Bacteria</taxon>
        <taxon>Pseudomonadati</taxon>
        <taxon>Pseudomonadota</taxon>
        <taxon>Gammaproteobacteria</taxon>
        <taxon>Vibrionales</taxon>
        <taxon>Vibrionaceae</taxon>
        <taxon>Vibrio</taxon>
    </lineage>
</organism>
<keyword evidence="2" id="KW-1185">Reference proteome</keyword>
<evidence type="ECO:0000313" key="2">
    <source>
        <dbReference type="Proteomes" id="UP000322521"/>
    </source>
</evidence>
<reference evidence="1 2" key="1">
    <citation type="submission" date="2019-09" db="EMBL/GenBank/DDBJ databases">
        <title>Draft genome sequence of various Type strains from the CCUG.</title>
        <authorList>
            <person name="Pineiro-Iglesias B."/>
            <person name="Tunovic T."/>
            <person name="Unosson C."/>
            <person name="Inganas E."/>
            <person name="Ohlen M."/>
            <person name="Cardew S."/>
            <person name="Jensie-Markopoulos S."/>
            <person name="Salva-Serra F."/>
            <person name="Jaen-Luchoro D."/>
            <person name="Karlsson R."/>
            <person name="Svensson-Stadler L."/>
            <person name="Chun J."/>
            <person name="Moore E."/>
        </authorList>
    </citation>
    <scope>NUCLEOTIDE SEQUENCE [LARGE SCALE GENOMIC DNA]</scope>
    <source>
        <strain evidence="1 2">CCUG 56969T</strain>
    </source>
</reference>
<comment type="caution">
    <text evidence="1">The sequence shown here is derived from an EMBL/GenBank/DDBJ whole genome shotgun (WGS) entry which is preliminary data.</text>
</comment>
<sequence length="161" mass="18751">MSIILFSSTHHGVLRTTFSKQSYRSRAIYMIIDDKPPRFVINHNVSLDSGRVVPIDNLECVKRMTQQLIQTQGRFFALHGKFDDPFALLSYMQKYQLTFSEDSRHLKVAVSSEGFTDIRGNLEQQSCAFSYRFYCDDTLGEWLERALCVDPNTMKHWERIA</sequence>
<gene>
    <name evidence="1" type="ORF">F4W18_13145</name>
</gene>